<proteinExistence type="predicted"/>
<feature type="region of interest" description="Disordered" evidence="1">
    <location>
        <begin position="1"/>
        <end position="24"/>
    </location>
</feature>
<gene>
    <name evidence="3" type="ORF">FDY95_11710</name>
</gene>
<feature type="transmembrane region" description="Helical" evidence="2">
    <location>
        <begin position="83"/>
        <end position="102"/>
    </location>
</feature>
<protein>
    <submittedName>
        <fullName evidence="3">Uncharacterized protein</fullName>
    </submittedName>
</protein>
<comment type="caution">
    <text evidence="3">The sequence shown here is derived from an EMBL/GenBank/DDBJ whole genome shotgun (WGS) entry which is preliminary data.</text>
</comment>
<keyword evidence="2" id="KW-0812">Transmembrane</keyword>
<evidence type="ECO:0000256" key="2">
    <source>
        <dbReference type="SAM" id="Phobius"/>
    </source>
</evidence>
<accession>A0A5R8WR99</accession>
<evidence type="ECO:0000313" key="3">
    <source>
        <dbReference type="EMBL" id="TLM93278.1"/>
    </source>
</evidence>
<organism evidence="3 4">
    <name type="scientific">Hymenobacter jeollabukensis</name>
    <dbReference type="NCBI Taxonomy" id="2025313"/>
    <lineage>
        <taxon>Bacteria</taxon>
        <taxon>Pseudomonadati</taxon>
        <taxon>Bacteroidota</taxon>
        <taxon>Cytophagia</taxon>
        <taxon>Cytophagales</taxon>
        <taxon>Hymenobacteraceae</taxon>
        <taxon>Hymenobacter</taxon>
    </lineage>
</organism>
<evidence type="ECO:0000256" key="1">
    <source>
        <dbReference type="SAM" id="MobiDB-lite"/>
    </source>
</evidence>
<reference evidence="3 4" key="1">
    <citation type="submission" date="2019-05" db="EMBL/GenBank/DDBJ databases">
        <title>Hymenobacter edaphi sp. nov., isolated from abandoned arsenic-contaminated farmland soil.</title>
        <authorList>
            <person name="Nie L."/>
        </authorList>
    </citation>
    <scope>NUCLEOTIDE SEQUENCE [LARGE SCALE GENOMIC DNA]</scope>
    <source>
        <strain evidence="3 4">1-3-3-8</strain>
    </source>
</reference>
<keyword evidence="2" id="KW-0472">Membrane</keyword>
<evidence type="ECO:0000313" key="4">
    <source>
        <dbReference type="Proteomes" id="UP000305517"/>
    </source>
</evidence>
<feature type="transmembrane region" description="Helical" evidence="2">
    <location>
        <begin position="51"/>
        <end position="71"/>
    </location>
</feature>
<dbReference type="Proteomes" id="UP000305517">
    <property type="component" value="Unassembled WGS sequence"/>
</dbReference>
<name>A0A5R8WR99_9BACT</name>
<dbReference type="RefSeq" id="WP_138077944.1">
    <property type="nucleotide sequence ID" value="NZ_VAJM01000004.1"/>
</dbReference>
<dbReference type="EMBL" id="VAJM01000004">
    <property type="protein sequence ID" value="TLM93278.1"/>
    <property type="molecule type" value="Genomic_DNA"/>
</dbReference>
<dbReference type="AlphaFoldDB" id="A0A5R8WR99"/>
<feature type="transmembrane region" description="Helical" evidence="2">
    <location>
        <begin position="168"/>
        <end position="185"/>
    </location>
</feature>
<keyword evidence="4" id="KW-1185">Reference proteome</keyword>
<dbReference type="OrthoDB" id="652948at2"/>
<feature type="compositionally biased region" description="Polar residues" evidence="1">
    <location>
        <begin position="9"/>
        <end position="24"/>
    </location>
</feature>
<sequence>MELDDLRRQWQTQPVGPATSPESTEQTLRAMLAQTPDTPLSHLKRNARRNLSVAVLILVINLRAVLGQGSAHGVMNEPLMRGLLLTGFLLLFASLIWQLWLFRQMERTGDNLRQQLSRLTGQVKQVLQLRQVYGVGWYGLMLLAALYLKRHALLSYLQADGQQLNHALIVGAGLLAAVGMGAWLYRAGQKQRQRRYGQYLDQLEATLRELE</sequence>
<keyword evidence="2" id="KW-1133">Transmembrane helix</keyword>
<feature type="transmembrane region" description="Helical" evidence="2">
    <location>
        <begin position="132"/>
        <end position="148"/>
    </location>
</feature>